<keyword evidence="5 10" id="KW-0145">Chemotaxis</keyword>
<keyword evidence="7 10" id="KW-0283">Flagellar rotation</keyword>
<name>A0A1H2DSM5_9BACT</name>
<evidence type="ECO:0000256" key="6">
    <source>
        <dbReference type="ARBA" id="ARBA00022692"/>
    </source>
</evidence>
<evidence type="ECO:0000256" key="9">
    <source>
        <dbReference type="ARBA" id="ARBA00023136"/>
    </source>
</evidence>
<feature type="transmembrane region" description="Helical" evidence="10">
    <location>
        <begin position="37"/>
        <end position="60"/>
    </location>
</feature>
<comment type="function">
    <text evidence="1 10">Controls the rotational direction of flagella during chemotaxis.</text>
</comment>
<keyword evidence="9 10" id="KW-0472">Membrane</keyword>
<keyword evidence="11" id="KW-0966">Cell projection</keyword>
<dbReference type="Pfam" id="PF03748">
    <property type="entry name" value="FliL"/>
    <property type="match status" value="1"/>
</dbReference>
<keyword evidence="12" id="KW-1185">Reference proteome</keyword>
<evidence type="ECO:0000256" key="7">
    <source>
        <dbReference type="ARBA" id="ARBA00022779"/>
    </source>
</evidence>
<evidence type="ECO:0000256" key="2">
    <source>
        <dbReference type="ARBA" id="ARBA00004162"/>
    </source>
</evidence>
<sequence>MAEDILDDALEDSSNTIEVKKRSFKKMFKRIFGYKKTILIIAASLSFLIIIIAGILLFFLKGSAKDVQNSMTSSNDSLPEAVWENEVVFEDVVDLEPFERIQLKANSAMGLISIQMSLELTDPQYKNQVYTTQDRIRKIITGQVEEMDWLLLRNPEGKILLKYALLKRINSIFPKPTVSNIYFTYFIMQ</sequence>
<keyword evidence="4 10" id="KW-1003">Cell membrane</keyword>
<dbReference type="AlphaFoldDB" id="A0A1H2DSM5"/>
<comment type="subcellular location">
    <subcellularLocation>
        <location evidence="2">Cell membrane</location>
        <topology evidence="2">Single-pass membrane protein</topology>
    </subcellularLocation>
</comment>
<gene>
    <name evidence="11" type="ORF">SAMN04487931_102105</name>
</gene>
<organism evidence="11 12">
    <name type="scientific">Desulfobacula phenolica</name>
    <dbReference type="NCBI Taxonomy" id="90732"/>
    <lineage>
        <taxon>Bacteria</taxon>
        <taxon>Pseudomonadati</taxon>
        <taxon>Thermodesulfobacteriota</taxon>
        <taxon>Desulfobacteria</taxon>
        <taxon>Desulfobacterales</taxon>
        <taxon>Desulfobacteraceae</taxon>
        <taxon>Desulfobacula</taxon>
    </lineage>
</organism>
<accession>A0A1H2DSM5</accession>
<evidence type="ECO:0000313" key="12">
    <source>
        <dbReference type="Proteomes" id="UP000199608"/>
    </source>
</evidence>
<keyword evidence="11" id="KW-0282">Flagellum</keyword>
<evidence type="ECO:0000256" key="1">
    <source>
        <dbReference type="ARBA" id="ARBA00002254"/>
    </source>
</evidence>
<dbReference type="PANTHER" id="PTHR35091">
    <property type="entry name" value="FLAGELLAR PROTEIN FLIL"/>
    <property type="match status" value="1"/>
</dbReference>
<evidence type="ECO:0000256" key="4">
    <source>
        <dbReference type="ARBA" id="ARBA00022475"/>
    </source>
</evidence>
<proteinExistence type="inferred from homology"/>
<keyword evidence="6 10" id="KW-0812">Transmembrane</keyword>
<dbReference type="PANTHER" id="PTHR35091:SF2">
    <property type="entry name" value="FLAGELLAR PROTEIN FLIL"/>
    <property type="match status" value="1"/>
</dbReference>
<protein>
    <recommendedName>
        <fullName evidence="10">Flagellar protein FliL</fullName>
    </recommendedName>
</protein>
<dbReference type="Proteomes" id="UP000199608">
    <property type="component" value="Unassembled WGS sequence"/>
</dbReference>
<evidence type="ECO:0000256" key="8">
    <source>
        <dbReference type="ARBA" id="ARBA00022989"/>
    </source>
</evidence>
<comment type="similarity">
    <text evidence="3 10">Belongs to the FliL family.</text>
</comment>
<dbReference type="InterPro" id="IPR005503">
    <property type="entry name" value="FliL"/>
</dbReference>
<reference evidence="12" key="1">
    <citation type="submission" date="2016-10" db="EMBL/GenBank/DDBJ databases">
        <authorList>
            <person name="Varghese N."/>
            <person name="Submissions S."/>
        </authorList>
    </citation>
    <scope>NUCLEOTIDE SEQUENCE [LARGE SCALE GENOMIC DNA]</scope>
    <source>
        <strain evidence="12">DSM 3384</strain>
    </source>
</reference>
<dbReference type="GO" id="GO:0071978">
    <property type="term" value="P:bacterial-type flagellum-dependent swarming motility"/>
    <property type="evidence" value="ECO:0007669"/>
    <property type="project" value="TreeGrafter"/>
</dbReference>
<evidence type="ECO:0000256" key="10">
    <source>
        <dbReference type="RuleBase" id="RU364125"/>
    </source>
</evidence>
<dbReference type="GO" id="GO:0009425">
    <property type="term" value="C:bacterial-type flagellum basal body"/>
    <property type="evidence" value="ECO:0007669"/>
    <property type="project" value="InterPro"/>
</dbReference>
<dbReference type="RefSeq" id="WP_092230280.1">
    <property type="nucleotide sequence ID" value="NZ_FNLL01000002.1"/>
</dbReference>
<dbReference type="GO" id="GO:0005886">
    <property type="term" value="C:plasma membrane"/>
    <property type="evidence" value="ECO:0007669"/>
    <property type="project" value="UniProtKB-SubCell"/>
</dbReference>
<evidence type="ECO:0000256" key="5">
    <source>
        <dbReference type="ARBA" id="ARBA00022500"/>
    </source>
</evidence>
<keyword evidence="11" id="KW-0969">Cilium</keyword>
<keyword evidence="8 10" id="KW-1133">Transmembrane helix</keyword>
<dbReference type="EMBL" id="FNLL01000002">
    <property type="protein sequence ID" value="SDT85872.1"/>
    <property type="molecule type" value="Genomic_DNA"/>
</dbReference>
<dbReference type="GO" id="GO:0006935">
    <property type="term" value="P:chemotaxis"/>
    <property type="evidence" value="ECO:0007669"/>
    <property type="project" value="UniProtKB-KW"/>
</dbReference>
<evidence type="ECO:0000256" key="3">
    <source>
        <dbReference type="ARBA" id="ARBA00008281"/>
    </source>
</evidence>
<evidence type="ECO:0000313" key="11">
    <source>
        <dbReference type="EMBL" id="SDT85872.1"/>
    </source>
</evidence>